<reference evidence="9 10" key="1">
    <citation type="journal article" date="2015" name="Microbiome">
        <title>Genomic resolution of linkages in carbon, nitrogen, and sulfur cycling among widespread estuary sediment bacteria.</title>
        <authorList>
            <person name="Baker B.J."/>
            <person name="Lazar C.S."/>
            <person name="Teske A.P."/>
            <person name="Dick G.J."/>
        </authorList>
    </citation>
    <scope>NUCLEOTIDE SEQUENCE [LARGE SCALE GENOMIC DNA]</scope>
    <source>
        <strain evidence="9">DG_24</strain>
    </source>
</reference>
<feature type="transmembrane region" description="Helical" evidence="8">
    <location>
        <begin position="191"/>
        <end position="224"/>
    </location>
</feature>
<protein>
    <recommendedName>
        <fullName evidence="11">Iron ABC transporter</fullName>
    </recommendedName>
</protein>
<comment type="subcellular location">
    <subcellularLocation>
        <location evidence="1">Cell membrane</location>
        <topology evidence="1">Multi-pass membrane protein</topology>
    </subcellularLocation>
</comment>
<dbReference type="PATRIC" id="fig|1703770.3.peg.1915"/>
<dbReference type="GO" id="GO:0005886">
    <property type="term" value="C:plasma membrane"/>
    <property type="evidence" value="ECO:0007669"/>
    <property type="project" value="UniProtKB-SubCell"/>
</dbReference>
<evidence type="ECO:0000256" key="5">
    <source>
        <dbReference type="ARBA" id="ARBA00022692"/>
    </source>
</evidence>
<dbReference type="InterPro" id="IPR037294">
    <property type="entry name" value="ABC_BtuC-like"/>
</dbReference>
<dbReference type="Proteomes" id="UP000052008">
    <property type="component" value="Unassembled WGS sequence"/>
</dbReference>
<keyword evidence="5 8" id="KW-0812">Transmembrane</keyword>
<feature type="transmembrane region" description="Helical" evidence="8">
    <location>
        <begin position="125"/>
        <end position="145"/>
    </location>
</feature>
<name>A0A0S7WQY2_UNCT6</name>
<comment type="similarity">
    <text evidence="2">Belongs to the binding-protein-dependent transport system permease family. FecCD subfamily.</text>
</comment>
<dbReference type="CDD" id="cd06550">
    <property type="entry name" value="TM_ABC_iron-siderophores_like"/>
    <property type="match status" value="1"/>
</dbReference>
<feature type="transmembrane region" description="Helical" evidence="8">
    <location>
        <begin position="318"/>
        <end position="336"/>
    </location>
</feature>
<evidence type="ECO:0000256" key="1">
    <source>
        <dbReference type="ARBA" id="ARBA00004651"/>
    </source>
</evidence>
<dbReference type="Gene3D" id="1.10.3470.10">
    <property type="entry name" value="ABC transporter involved in vitamin B12 uptake, BtuC"/>
    <property type="match status" value="1"/>
</dbReference>
<dbReference type="AlphaFoldDB" id="A0A0S7WQY2"/>
<dbReference type="EMBL" id="LIZS01000051">
    <property type="protein sequence ID" value="KPJ52590.1"/>
    <property type="molecule type" value="Genomic_DNA"/>
</dbReference>
<feature type="transmembrane region" description="Helical" evidence="8">
    <location>
        <begin position="157"/>
        <end position="179"/>
    </location>
</feature>
<evidence type="ECO:0000256" key="6">
    <source>
        <dbReference type="ARBA" id="ARBA00022989"/>
    </source>
</evidence>
<feature type="transmembrane region" description="Helical" evidence="8">
    <location>
        <begin position="12"/>
        <end position="33"/>
    </location>
</feature>
<evidence type="ECO:0000256" key="8">
    <source>
        <dbReference type="SAM" id="Phobius"/>
    </source>
</evidence>
<gene>
    <name evidence="9" type="ORF">AMJ39_07470</name>
</gene>
<evidence type="ECO:0000256" key="2">
    <source>
        <dbReference type="ARBA" id="ARBA00007935"/>
    </source>
</evidence>
<evidence type="ECO:0000256" key="3">
    <source>
        <dbReference type="ARBA" id="ARBA00022448"/>
    </source>
</evidence>
<accession>A0A0S7WQY2</accession>
<feature type="transmembrane region" description="Helical" evidence="8">
    <location>
        <begin position="97"/>
        <end position="118"/>
    </location>
</feature>
<dbReference type="PANTHER" id="PTHR30472">
    <property type="entry name" value="FERRIC ENTEROBACTIN TRANSPORT SYSTEM PERMEASE PROTEIN"/>
    <property type="match status" value="1"/>
</dbReference>
<feature type="transmembrane region" description="Helical" evidence="8">
    <location>
        <begin position="68"/>
        <end position="85"/>
    </location>
</feature>
<evidence type="ECO:0008006" key="11">
    <source>
        <dbReference type="Google" id="ProtNLM"/>
    </source>
</evidence>
<organism evidence="9 10">
    <name type="scientific">candidate division TA06 bacterium DG_24</name>
    <dbReference type="NCBI Taxonomy" id="1703770"/>
    <lineage>
        <taxon>Bacteria</taxon>
        <taxon>Bacteria division TA06</taxon>
    </lineage>
</organism>
<dbReference type="Pfam" id="PF01032">
    <property type="entry name" value="FecCD"/>
    <property type="match status" value="1"/>
</dbReference>
<dbReference type="SUPFAM" id="SSF81345">
    <property type="entry name" value="ABC transporter involved in vitamin B12 uptake, BtuC"/>
    <property type="match status" value="1"/>
</dbReference>
<keyword evidence="4" id="KW-1003">Cell membrane</keyword>
<dbReference type="InterPro" id="IPR000522">
    <property type="entry name" value="ABC_transptr_permease_BtuC"/>
</dbReference>
<proteinExistence type="inferred from homology"/>
<evidence type="ECO:0000313" key="10">
    <source>
        <dbReference type="Proteomes" id="UP000052008"/>
    </source>
</evidence>
<dbReference type="GO" id="GO:0022857">
    <property type="term" value="F:transmembrane transporter activity"/>
    <property type="evidence" value="ECO:0007669"/>
    <property type="project" value="InterPro"/>
</dbReference>
<keyword evidence="3" id="KW-0813">Transport</keyword>
<dbReference type="GO" id="GO:0033214">
    <property type="term" value="P:siderophore-iron import into cell"/>
    <property type="evidence" value="ECO:0007669"/>
    <property type="project" value="TreeGrafter"/>
</dbReference>
<feature type="transmembrane region" description="Helical" evidence="8">
    <location>
        <begin position="250"/>
        <end position="276"/>
    </location>
</feature>
<evidence type="ECO:0000256" key="7">
    <source>
        <dbReference type="ARBA" id="ARBA00023136"/>
    </source>
</evidence>
<evidence type="ECO:0000256" key="4">
    <source>
        <dbReference type="ARBA" id="ARBA00022475"/>
    </source>
</evidence>
<dbReference type="PANTHER" id="PTHR30472:SF25">
    <property type="entry name" value="ABC TRANSPORTER PERMEASE PROTEIN MJ0876-RELATED"/>
    <property type="match status" value="1"/>
</dbReference>
<dbReference type="FunFam" id="1.10.3470.10:FF:000001">
    <property type="entry name" value="Vitamin B12 ABC transporter permease BtuC"/>
    <property type="match status" value="1"/>
</dbReference>
<keyword evidence="6 8" id="KW-1133">Transmembrane helix</keyword>
<dbReference type="STRING" id="1703770.AMJ39_07470"/>
<comment type="caution">
    <text evidence="9">The sequence shown here is derived from an EMBL/GenBank/DDBJ whole genome shotgun (WGS) entry which is preliminary data.</text>
</comment>
<keyword evidence="7 8" id="KW-0472">Membrane</keyword>
<evidence type="ECO:0000313" key="9">
    <source>
        <dbReference type="EMBL" id="KPJ52590.1"/>
    </source>
</evidence>
<sequence length="345" mass="36068">MREGKRLVKIGLALLFLAGSGYLCVAIGPGALAPWRWDWTWAGTLFAGGRWGDRTMINILLNVRLPRVALGAVVGAALAGTGVVFQGLLRNPLGDPYILGVSSGAAVGASAGILLGLGASLYGTVLIPVTAFCGAVVVMFVVYALGRVGGRVPPDTLLLAGVIVNFFLGGLLSLAMALAQRELHEIVYILLGNLGLILTTTTVILFGTVALLVVAGLVVVYLFARELNLLALGEEPAEHLGVDVNRTRKILFVVASLLVGAVVSISGLIGFVGLVIPHTVRMVSGPDHRTLIPLSAMSGAILLMWADAVARTVAPTEIPVGVVTALIGGPYFIYLLRRSHRMVMP</sequence>